<reference evidence="4" key="1">
    <citation type="submission" date="2023-02" db="EMBL/GenBank/DDBJ databases">
        <title>Genome of toxic invasive species Heracleum sosnowskyi carries increased number of genes despite the absence of recent whole-genome duplications.</title>
        <authorList>
            <person name="Schelkunov M."/>
            <person name="Shtratnikova V."/>
            <person name="Makarenko M."/>
            <person name="Klepikova A."/>
            <person name="Omelchenko D."/>
            <person name="Novikova G."/>
            <person name="Obukhova E."/>
            <person name="Bogdanov V."/>
            <person name="Penin A."/>
            <person name="Logacheva M."/>
        </authorList>
    </citation>
    <scope>NUCLEOTIDE SEQUENCE</scope>
    <source>
        <strain evidence="4">Hsosn_3</strain>
        <tissue evidence="4">Leaf</tissue>
    </source>
</reference>
<proteinExistence type="predicted"/>
<dbReference type="GO" id="GO:0016114">
    <property type="term" value="P:terpenoid biosynthetic process"/>
    <property type="evidence" value="ECO:0007669"/>
    <property type="project" value="InterPro"/>
</dbReference>
<name>A0AAD8JEN4_9APIA</name>
<dbReference type="InterPro" id="IPR036965">
    <property type="entry name" value="Terpene_synth_N_sf"/>
</dbReference>
<dbReference type="Pfam" id="PF01397">
    <property type="entry name" value="Terpene_synth"/>
    <property type="match status" value="1"/>
</dbReference>
<organism evidence="4 5">
    <name type="scientific">Heracleum sosnowskyi</name>
    <dbReference type="NCBI Taxonomy" id="360622"/>
    <lineage>
        <taxon>Eukaryota</taxon>
        <taxon>Viridiplantae</taxon>
        <taxon>Streptophyta</taxon>
        <taxon>Embryophyta</taxon>
        <taxon>Tracheophyta</taxon>
        <taxon>Spermatophyta</taxon>
        <taxon>Magnoliopsida</taxon>
        <taxon>eudicotyledons</taxon>
        <taxon>Gunneridae</taxon>
        <taxon>Pentapetalae</taxon>
        <taxon>asterids</taxon>
        <taxon>campanulids</taxon>
        <taxon>Apiales</taxon>
        <taxon>Apiaceae</taxon>
        <taxon>Apioideae</taxon>
        <taxon>apioid superclade</taxon>
        <taxon>Tordylieae</taxon>
        <taxon>Tordyliinae</taxon>
        <taxon>Heracleum</taxon>
    </lineage>
</organism>
<reference evidence="4" key="2">
    <citation type="submission" date="2023-05" db="EMBL/GenBank/DDBJ databases">
        <authorList>
            <person name="Schelkunov M.I."/>
        </authorList>
    </citation>
    <scope>NUCLEOTIDE SEQUENCE</scope>
    <source>
        <strain evidence="4">Hsosn_3</strain>
        <tissue evidence="4">Leaf</tissue>
    </source>
</reference>
<dbReference type="FunFam" id="1.50.10.130:FF:000001">
    <property type="entry name" value="Isoprene synthase, chloroplastic"/>
    <property type="match status" value="1"/>
</dbReference>
<dbReference type="Proteomes" id="UP001237642">
    <property type="component" value="Unassembled WGS sequence"/>
</dbReference>
<evidence type="ECO:0000259" key="3">
    <source>
        <dbReference type="Pfam" id="PF01397"/>
    </source>
</evidence>
<feature type="domain" description="Terpene synthase N-terminal" evidence="3">
    <location>
        <begin position="29"/>
        <end position="161"/>
    </location>
</feature>
<dbReference type="PANTHER" id="PTHR31225:SF221">
    <property type="entry name" value="(-)-GERMACRENE D SYNTHASE"/>
    <property type="match status" value="1"/>
</dbReference>
<dbReference type="InterPro" id="IPR050148">
    <property type="entry name" value="Terpene_synthase-like"/>
</dbReference>
<dbReference type="GO" id="GO:0010333">
    <property type="term" value="F:terpene synthase activity"/>
    <property type="evidence" value="ECO:0007669"/>
    <property type="project" value="InterPro"/>
</dbReference>
<keyword evidence="2" id="KW-0456">Lyase</keyword>
<protein>
    <submittedName>
        <fullName evidence="4">(-)-germacrene D synthase</fullName>
    </submittedName>
</protein>
<evidence type="ECO:0000256" key="2">
    <source>
        <dbReference type="ARBA" id="ARBA00023239"/>
    </source>
</evidence>
<dbReference type="EMBL" id="JAUIZM010000001">
    <property type="protein sequence ID" value="KAK1401035.1"/>
    <property type="molecule type" value="Genomic_DNA"/>
</dbReference>
<evidence type="ECO:0000313" key="4">
    <source>
        <dbReference type="EMBL" id="KAK1401035.1"/>
    </source>
</evidence>
<evidence type="ECO:0000313" key="5">
    <source>
        <dbReference type="Proteomes" id="UP001237642"/>
    </source>
</evidence>
<evidence type="ECO:0000256" key="1">
    <source>
        <dbReference type="ARBA" id="ARBA00001946"/>
    </source>
</evidence>
<dbReference type="AlphaFoldDB" id="A0AAD8JEN4"/>
<keyword evidence="5" id="KW-1185">Reference proteome</keyword>
<dbReference type="SUPFAM" id="SSF48239">
    <property type="entry name" value="Terpenoid cyclases/Protein prenyltransferases"/>
    <property type="match status" value="1"/>
</dbReference>
<accession>A0AAD8JEN4</accession>
<dbReference type="Gene3D" id="1.50.10.130">
    <property type="entry name" value="Terpene synthase, N-terminal domain"/>
    <property type="match status" value="1"/>
</dbReference>
<comment type="cofactor">
    <cofactor evidence="1">
        <name>Mg(2+)</name>
        <dbReference type="ChEBI" id="CHEBI:18420"/>
    </cofactor>
</comment>
<gene>
    <name evidence="4" type="ORF">POM88_000640</name>
</gene>
<sequence>MALHVYSTSGPPPNVVTEITRKSNSLGDKTRKEFIISLVDDIQRLGLSYHFEAEFDKLLQKINHSFHEYYGSKSDDDLHDISLCFRLLRQQGYNVSSDVFYKFKDSNGKFKQNLVKDVRGMLSLFEATHLRVDGENILEDALEFTTTHLHLYLNSDIDNPLIDLVGRSLKYPLRKSLNRLVARHYIAVYHKFDCLLI</sequence>
<dbReference type="InterPro" id="IPR001906">
    <property type="entry name" value="Terpene_synth_N"/>
</dbReference>
<comment type="caution">
    <text evidence="4">The sequence shown here is derived from an EMBL/GenBank/DDBJ whole genome shotgun (WGS) entry which is preliminary data.</text>
</comment>
<dbReference type="InterPro" id="IPR008930">
    <property type="entry name" value="Terpenoid_cyclase/PrenylTrfase"/>
</dbReference>
<dbReference type="PANTHER" id="PTHR31225">
    <property type="entry name" value="OS04G0344100 PROTEIN-RELATED"/>
    <property type="match status" value="1"/>
</dbReference>